<evidence type="ECO:0000259" key="4">
    <source>
        <dbReference type="Pfam" id="PF03486"/>
    </source>
</evidence>
<dbReference type="InterPro" id="IPR057661">
    <property type="entry name" value="RsdA/BaiN/AoA(So)_Rossmann"/>
</dbReference>
<name>A0A1E8CJ60_9GAMM</name>
<keyword evidence="2" id="KW-0285">Flavoprotein</keyword>
<dbReference type="NCBIfam" id="TIGR03862">
    <property type="entry name" value="flavo_PP4765"/>
    <property type="match status" value="1"/>
</dbReference>
<reference evidence="7" key="1">
    <citation type="submission" date="2016-07" db="EMBL/GenBank/DDBJ databases">
        <authorList>
            <person name="Florea S."/>
            <person name="Webb J.S."/>
            <person name="Jaromczyk J."/>
            <person name="Schardl C.L."/>
        </authorList>
    </citation>
    <scope>NUCLEOTIDE SEQUENCE [LARGE SCALE GENOMIC DNA]</scope>
    <source>
        <strain evidence="7">KCTC 42131</strain>
    </source>
</reference>
<dbReference type="InterPro" id="IPR004792">
    <property type="entry name" value="BaiN-like"/>
</dbReference>
<comment type="caution">
    <text evidence="6">The sequence shown here is derived from an EMBL/GenBank/DDBJ whole genome shotgun (WGS) entry which is preliminary data.</text>
</comment>
<dbReference type="STRING" id="1524254.PHACT_04105"/>
<evidence type="ECO:0000259" key="5">
    <source>
        <dbReference type="Pfam" id="PF22780"/>
    </source>
</evidence>
<dbReference type="InterPro" id="IPR022460">
    <property type="entry name" value="Flavoprotein_PP4765"/>
</dbReference>
<dbReference type="PRINTS" id="PR00419">
    <property type="entry name" value="ADXRDTASE"/>
</dbReference>
<evidence type="ECO:0000256" key="2">
    <source>
        <dbReference type="ARBA" id="ARBA00022630"/>
    </source>
</evidence>
<dbReference type="PANTHER" id="PTHR42887:SF1">
    <property type="entry name" value="BLR3961 PROTEIN"/>
    <property type="match status" value="1"/>
</dbReference>
<dbReference type="EMBL" id="MASR01000001">
    <property type="protein sequence ID" value="OFE12419.1"/>
    <property type="molecule type" value="Genomic_DNA"/>
</dbReference>
<dbReference type="Proteomes" id="UP000175669">
    <property type="component" value="Unassembled WGS sequence"/>
</dbReference>
<evidence type="ECO:0000256" key="3">
    <source>
        <dbReference type="ARBA" id="ARBA00022827"/>
    </source>
</evidence>
<dbReference type="Pfam" id="PF03486">
    <property type="entry name" value="HI0933_like"/>
    <property type="match status" value="1"/>
</dbReference>
<dbReference type="InterPro" id="IPR023166">
    <property type="entry name" value="BaiN-like_dom_sf"/>
</dbReference>
<keyword evidence="3" id="KW-0274">FAD</keyword>
<evidence type="ECO:0000256" key="1">
    <source>
        <dbReference type="ARBA" id="ARBA00001974"/>
    </source>
</evidence>
<accession>A0A1E8CJ60</accession>
<gene>
    <name evidence="6" type="ORF">PHACT_04105</name>
</gene>
<organism evidence="6 7">
    <name type="scientific">Pseudohongiella acticola</name>
    <dbReference type="NCBI Taxonomy" id="1524254"/>
    <lineage>
        <taxon>Bacteria</taxon>
        <taxon>Pseudomonadati</taxon>
        <taxon>Pseudomonadota</taxon>
        <taxon>Gammaproteobacteria</taxon>
        <taxon>Pseudomonadales</taxon>
        <taxon>Pseudohongiellaceae</taxon>
        <taxon>Pseudohongiella</taxon>
    </lineage>
</organism>
<feature type="domain" description="RsdA/BaiN/AoA(So)-like Rossmann fold-like" evidence="4">
    <location>
        <begin position="15"/>
        <end position="429"/>
    </location>
</feature>
<keyword evidence="7" id="KW-1185">Reference proteome</keyword>
<sequence length="442" mass="48020">MTQPRALSAGAKEEAVAVIGAGPAGLMAAEQLAEAGYQVDVFDAMPSVARKFLRAGVGGLNLTHNEDLQAFTERYTHPELVRPWLGVFGPDHLRQWVNALGIETFVGSSRRVFPVQMKASPLLRAWLQRLREQGVRIHTRHRWTDLALVAEGYQLSFDVTEPGTAGSERINTTRRVNTRLVVLALGGGSWARLGSNGQWSRILSRTGIKTTPFTPSNCGFDYPWSEWMRERFAGQPLKPVALSLGSEVPAGKPADTDASVWRTGEAIITRHGVQGGLIYQASRALQQRIELNGFVQIYWDLMPDRSHADISRILAQPRGKQTFANFLRKRLAFSGARAALLNELAPQTARDPDSLASAIKCLPQRLHSARPLDEAISTGGGIPANELSNELMLRRLPGVFCAGEMLDWDAPTGGYLLNACLASGQVAGAGAVAYLNHSGAPS</sequence>
<dbReference type="SUPFAM" id="SSF51905">
    <property type="entry name" value="FAD/NAD(P)-binding domain"/>
    <property type="match status" value="1"/>
</dbReference>
<dbReference type="Pfam" id="PF22780">
    <property type="entry name" value="HI0933_like_1st"/>
    <property type="match status" value="1"/>
</dbReference>
<dbReference type="Gene3D" id="3.50.50.60">
    <property type="entry name" value="FAD/NAD(P)-binding domain"/>
    <property type="match status" value="1"/>
</dbReference>
<evidence type="ECO:0000313" key="7">
    <source>
        <dbReference type="Proteomes" id="UP000175669"/>
    </source>
</evidence>
<dbReference type="Gene3D" id="1.10.8.260">
    <property type="entry name" value="HI0933 insert domain-like"/>
    <property type="match status" value="1"/>
</dbReference>
<dbReference type="PANTHER" id="PTHR42887">
    <property type="entry name" value="OS12G0638800 PROTEIN"/>
    <property type="match status" value="1"/>
</dbReference>
<protein>
    <recommendedName>
        <fullName evidence="8">NAD(FAD)-utilizing dehydrogenase</fullName>
    </recommendedName>
</protein>
<evidence type="ECO:0008006" key="8">
    <source>
        <dbReference type="Google" id="ProtNLM"/>
    </source>
</evidence>
<evidence type="ECO:0000313" key="6">
    <source>
        <dbReference type="EMBL" id="OFE12419.1"/>
    </source>
</evidence>
<dbReference type="Gene3D" id="2.40.30.10">
    <property type="entry name" value="Translation factors"/>
    <property type="match status" value="1"/>
</dbReference>
<dbReference type="AlphaFoldDB" id="A0A1E8CJ60"/>
<comment type="cofactor">
    <cofactor evidence="1">
        <name>FAD</name>
        <dbReference type="ChEBI" id="CHEBI:57692"/>
    </cofactor>
</comment>
<feature type="domain" description="RsdA/BaiN/AoA(So)-like insert" evidence="5">
    <location>
        <begin position="215"/>
        <end position="377"/>
    </location>
</feature>
<proteinExistence type="predicted"/>
<dbReference type="InterPro" id="IPR036188">
    <property type="entry name" value="FAD/NAD-bd_sf"/>
</dbReference>
<dbReference type="RefSeq" id="WP_070116042.1">
    <property type="nucleotide sequence ID" value="NZ_MASR01000001.1"/>
</dbReference>
<dbReference type="NCBIfam" id="TIGR00275">
    <property type="entry name" value="aminoacetone oxidase family FAD-binding enzyme"/>
    <property type="match status" value="1"/>
</dbReference>
<dbReference type="SUPFAM" id="SSF160996">
    <property type="entry name" value="HI0933 insert domain-like"/>
    <property type="match status" value="1"/>
</dbReference>
<dbReference type="InterPro" id="IPR055178">
    <property type="entry name" value="RsdA/BaiN/AoA(So)-like_dom"/>
</dbReference>